<evidence type="ECO:0000256" key="6">
    <source>
        <dbReference type="ARBA" id="ARBA00023136"/>
    </source>
</evidence>
<dbReference type="GO" id="GO:0005886">
    <property type="term" value="C:plasma membrane"/>
    <property type="evidence" value="ECO:0007669"/>
    <property type="project" value="UniProtKB-SubCell"/>
</dbReference>
<dbReference type="PANTHER" id="PTHR42718:SF46">
    <property type="entry name" value="BLR6921 PROTEIN"/>
    <property type="match status" value="1"/>
</dbReference>
<dbReference type="SUPFAM" id="SSF103473">
    <property type="entry name" value="MFS general substrate transporter"/>
    <property type="match status" value="1"/>
</dbReference>
<keyword evidence="5 7" id="KW-1133">Transmembrane helix</keyword>
<keyword evidence="10" id="KW-1185">Reference proteome</keyword>
<evidence type="ECO:0000256" key="2">
    <source>
        <dbReference type="ARBA" id="ARBA00022448"/>
    </source>
</evidence>
<feature type="transmembrane region" description="Helical" evidence="7">
    <location>
        <begin position="144"/>
        <end position="166"/>
    </location>
</feature>
<dbReference type="Pfam" id="PF07690">
    <property type="entry name" value="MFS_1"/>
    <property type="match status" value="1"/>
</dbReference>
<feature type="transmembrane region" description="Helical" evidence="7">
    <location>
        <begin position="57"/>
        <end position="76"/>
    </location>
</feature>
<keyword evidence="2" id="KW-0813">Transport</keyword>
<dbReference type="PROSITE" id="PS50850">
    <property type="entry name" value="MFS"/>
    <property type="match status" value="1"/>
</dbReference>
<keyword evidence="6 7" id="KW-0472">Membrane</keyword>
<feature type="transmembrane region" description="Helical" evidence="7">
    <location>
        <begin position="119"/>
        <end position="138"/>
    </location>
</feature>
<sequence length="459" mass="46645">MVVLDGTIVVVALPSIQADLGFTTPSLAWVVNAYLVPFGGLLLLSGRLGDLIGRRRMFLIGVSVFTVASLLCGLAVNQAMLIVFRAVQGAGAALGSAVVLGMIVTLFPEQREQGRALGLFSFVQAAGASIGMVLGGVLTQGLSWHWTLLVNVPIGVFVVAATLVLVERDQGAGIRAGVDVLGAFLVTAGAMLLVYVIVDSGSPARRWSLLALSVALLAGFVPRQAKAPAPLLPLRLFRSRPLRGGNVVLVLAVCGMMGFQFLTALYLRQVLGLDALATGFAFVPTPIANAGVGLVFGPRLVNRFGVRPVLAGGLLIAAVGLLLLTRVPVDGNYFTDVLPALLLAGVGMGAAVPAVMGSAMAAESPEHTGVASGLVNTTLQIGSAMGTAILATVAAAHAGTMLGSGTARLEALAGGFRLAYFGGAIFVVAAVAAALVLVPMRLGAPEPQATSDAASPTVS</sequence>
<reference evidence="9 10" key="2">
    <citation type="submission" date="2019-08" db="EMBL/GenBank/DDBJ databases">
        <title>Amycolatopsis acidicola sp. nov., isolated from peat swamp forest soil.</title>
        <authorList>
            <person name="Srisuk N."/>
        </authorList>
    </citation>
    <scope>NUCLEOTIDE SEQUENCE [LARGE SCALE GENOMIC DNA]</scope>
    <source>
        <strain evidence="9 10">TBRC 6029</strain>
    </source>
</reference>
<dbReference type="Proteomes" id="UP000320011">
    <property type="component" value="Unassembled WGS sequence"/>
</dbReference>
<reference evidence="9 10" key="1">
    <citation type="submission" date="2019-07" db="EMBL/GenBank/DDBJ databases">
        <authorList>
            <person name="Duangmal K."/>
            <person name="Teo W.F.A."/>
        </authorList>
    </citation>
    <scope>NUCLEOTIDE SEQUENCE [LARGE SCALE GENOMIC DNA]</scope>
    <source>
        <strain evidence="9 10">TBRC 6029</strain>
    </source>
</reference>
<evidence type="ECO:0000313" key="10">
    <source>
        <dbReference type="Proteomes" id="UP000320011"/>
    </source>
</evidence>
<evidence type="ECO:0000256" key="5">
    <source>
        <dbReference type="ARBA" id="ARBA00022989"/>
    </source>
</evidence>
<evidence type="ECO:0000256" key="1">
    <source>
        <dbReference type="ARBA" id="ARBA00004651"/>
    </source>
</evidence>
<feature type="transmembrane region" description="Helical" evidence="7">
    <location>
        <begin position="309"/>
        <end position="329"/>
    </location>
</feature>
<dbReference type="InterPro" id="IPR036259">
    <property type="entry name" value="MFS_trans_sf"/>
</dbReference>
<feature type="transmembrane region" description="Helical" evidence="7">
    <location>
        <begin position="204"/>
        <end position="221"/>
    </location>
</feature>
<feature type="transmembrane region" description="Helical" evidence="7">
    <location>
        <begin position="275"/>
        <end position="297"/>
    </location>
</feature>
<evidence type="ECO:0000256" key="4">
    <source>
        <dbReference type="ARBA" id="ARBA00022692"/>
    </source>
</evidence>
<feature type="transmembrane region" description="Helical" evidence="7">
    <location>
        <begin position="242"/>
        <end position="263"/>
    </location>
</feature>
<keyword evidence="3" id="KW-1003">Cell membrane</keyword>
<dbReference type="OrthoDB" id="9807274at2"/>
<accession>A0A558BBQ0</accession>
<evidence type="ECO:0000256" key="3">
    <source>
        <dbReference type="ARBA" id="ARBA00022475"/>
    </source>
</evidence>
<dbReference type="InterPro" id="IPR011701">
    <property type="entry name" value="MFS"/>
</dbReference>
<dbReference type="InterPro" id="IPR020846">
    <property type="entry name" value="MFS_dom"/>
</dbReference>
<feature type="transmembrane region" description="Helical" evidence="7">
    <location>
        <begin position="341"/>
        <end position="362"/>
    </location>
</feature>
<dbReference type="EMBL" id="VJWX01000348">
    <property type="protein sequence ID" value="TVT33935.1"/>
    <property type="molecule type" value="Genomic_DNA"/>
</dbReference>
<feature type="transmembrane region" description="Helical" evidence="7">
    <location>
        <begin position="178"/>
        <end position="198"/>
    </location>
</feature>
<organism evidence="9 10">
    <name type="scientific">Amycolatopsis rhizosphaerae</name>
    <dbReference type="NCBI Taxonomy" id="2053003"/>
    <lineage>
        <taxon>Bacteria</taxon>
        <taxon>Bacillati</taxon>
        <taxon>Actinomycetota</taxon>
        <taxon>Actinomycetes</taxon>
        <taxon>Pseudonocardiales</taxon>
        <taxon>Pseudonocardiaceae</taxon>
        <taxon>Amycolatopsis</taxon>
    </lineage>
</organism>
<evidence type="ECO:0000256" key="7">
    <source>
        <dbReference type="SAM" id="Phobius"/>
    </source>
</evidence>
<feature type="transmembrane region" description="Helical" evidence="7">
    <location>
        <begin position="374"/>
        <end position="398"/>
    </location>
</feature>
<feature type="transmembrane region" description="Helical" evidence="7">
    <location>
        <begin position="28"/>
        <end position="45"/>
    </location>
</feature>
<feature type="transmembrane region" description="Helical" evidence="7">
    <location>
        <begin position="418"/>
        <end position="438"/>
    </location>
</feature>
<name>A0A558BBQ0_9PSEU</name>
<dbReference type="GO" id="GO:0022857">
    <property type="term" value="F:transmembrane transporter activity"/>
    <property type="evidence" value="ECO:0007669"/>
    <property type="project" value="InterPro"/>
</dbReference>
<gene>
    <name evidence="9" type="ORF">FNH05_26865</name>
</gene>
<dbReference type="CDD" id="cd17321">
    <property type="entry name" value="MFS_MMR_MDR_like"/>
    <property type="match status" value="1"/>
</dbReference>
<feature type="domain" description="Major facilitator superfamily (MFS) profile" evidence="8">
    <location>
        <begin position="1"/>
        <end position="448"/>
    </location>
</feature>
<dbReference type="AlphaFoldDB" id="A0A558BBQ0"/>
<keyword evidence="4 7" id="KW-0812">Transmembrane</keyword>
<proteinExistence type="predicted"/>
<protein>
    <submittedName>
        <fullName evidence="9">MFS transporter</fullName>
    </submittedName>
</protein>
<feature type="transmembrane region" description="Helical" evidence="7">
    <location>
        <begin position="82"/>
        <end position="107"/>
    </location>
</feature>
<evidence type="ECO:0000259" key="8">
    <source>
        <dbReference type="PROSITE" id="PS50850"/>
    </source>
</evidence>
<evidence type="ECO:0000313" key="9">
    <source>
        <dbReference type="EMBL" id="TVT33935.1"/>
    </source>
</evidence>
<dbReference type="Gene3D" id="1.20.1720.10">
    <property type="entry name" value="Multidrug resistance protein D"/>
    <property type="match status" value="1"/>
</dbReference>
<comment type="caution">
    <text evidence="9">The sequence shown here is derived from an EMBL/GenBank/DDBJ whole genome shotgun (WGS) entry which is preliminary data.</text>
</comment>
<comment type="subcellular location">
    <subcellularLocation>
        <location evidence="1">Cell membrane</location>
        <topology evidence="1">Multi-pass membrane protein</topology>
    </subcellularLocation>
</comment>
<dbReference type="Gene3D" id="1.20.1250.20">
    <property type="entry name" value="MFS general substrate transporter like domains"/>
    <property type="match status" value="1"/>
</dbReference>
<dbReference type="PANTHER" id="PTHR42718">
    <property type="entry name" value="MAJOR FACILITATOR SUPERFAMILY MULTIDRUG TRANSPORTER MFSC"/>
    <property type="match status" value="1"/>
</dbReference>